<evidence type="ECO:0000256" key="4">
    <source>
        <dbReference type="ARBA" id="ARBA00023289"/>
    </source>
</evidence>
<dbReference type="InterPro" id="IPR036163">
    <property type="entry name" value="HMA_dom_sf"/>
</dbReference>
<keyword evidence="4" id="KW-0449">Lipoprotein</keyword>
<dbReference type="PANTHER" id="PTHR45868">
    <property type="entry name" value="HEAVY METAL-ASSOCIATED ISOPRENYLATED PLANT PROTEIN 33-RELATED"/>
    <property type="match status" value="1"/>
</dbReference>
<evidence type="ECO:0000313" key="9">
    <source>
        <dbReference type="Proteomes" id="UP000306102"/>
    </source>
</evidence>
<feature type="domain" description="HMA" evidence="7">
    <location>
        <begin position="4"/>
        <end position="69"/>
    </location>
</feature>
<evidence type="ECO:0000256" key="2">
    <source>
        <dbReference type="ARBA" id="ARBA00022481"/>
    </source>
</evidence>
<evidence type="ECO:0000256" key="5">
    <source>
        <dbReference type="ARBA" id="ARBA00024045"/>
    </source>
</evidence>
<dbReference type="PANTHER" id="PTHR45868:SF93">
    <property type="entry name" value="OS12G0144600 PROTEIN"/>
    <property type="match status" value="1"/>
</dbReference>
<feature type="region of interest" description="Disordered" evidence="6">
    <location>
        <begin position="138"/>
        <end position="173"/>
    </location>
</feature>
<dbReference type="EMBL" id="SDRB02004677">
    <property type="protein sequence ID" value="THG15527.1"/>
    <property type="molecule type" value="Genomic_DNA"/>
</dbReference>
<dbReference type="GO" id="GO:0009626">
    <property type="term" value="P:plant-type hypersensitive response"/>
    <property type="evidence" value="ECO:0007669"/>
    <property type="project" value="UniProtKB-KW"/>
</dbReference>
<comment type="subcellular location">
    <subcellularLocation>
        <location evidence="1">Membrane</location>
        <topology evidence="1">Peripheral membrane protein</topology>
    </subcellularLocation>
</comment>
<accession>A0A4V3WP94</accession>
<dbReference type="Proteomes" id="UP000306102">
    <property type="component" value="Unassembled WGS sequence"/>
</dbReference>
<evidence type="ECO:0000259" key="7">
    <source>
        <dbReference type="PROSITE" id="PS50846"/>
    </source>
</evidence>
<dbReference type="PROSITE" id="PS50846">
    <property type="entry name" value="HMA_2"/>
    <property type="match status" value="1"/>
</dbReference>
<keyword evidence="2" id="KW-0488">Methylation</keyword>
<dbReference type="GO" id="GO:0046872">
    <property type="term" value="F:metal ion binding"/>
    <property type="evidence" value="ECO:0007669"/>
    <property type="project" value="UniProtKB-KW"/>
</dbReference>
<dbReference type="Pfam" id="PF00403">
    <property type="entry name" value="HMA"/>
    <property type="match status" value="1"/>
</dbReference>
<dbReference type="InterPro" id="IPR006121">
    <property type="entry name" value="HMA_dom"/>
</dbReference>
<proteinExistence type="inferred from homology"/>
<dbReference type="STRING" id="542762.A0A4V3WP94"/>
<dbReference type="CDD" id="cd00371">
    <property type="entry name" value="HMA"/>
    <property type="match status" value="1"/>
</dbReference>
<evidence type="ECO:0000256" key="6">
    <source>
        <dbReference type="SAM" id="MobiDB-lite"/>
    </source>
</evidence>
<evidence type="ECO:0000313" key="8">
    <source>
        <dbReference type="EMBL" id="THG15527.1"/>
    </source>
</evidence>
<dbReference type="Gene3D" id="3.30.70.100">
    <property type="match status" value="1"/>
</dbReference>
<evidence type="ECO:0000256" key="1">
    <source>
        <dbReference type="ARBA" id="ARBA00004170"/>
    </source>
</evidence>
<dbReference type="SUPFAM" id="SSF55008">
    <property type="entry name" value="HMA, heavy metal-associated domain"/>
    <property type="match status" value="1"/>
</dbReference>
<keyword evidence="3" id="KW-0479">Metal-binding</keyword>
<sequence>MAATKTFVLKLTMQCQCQGCQRKLKNLLQKIDGVHSTSIDPNQGMVTITGTVDPQRVVNNLEKQYRTEVLLFSEQSPQMDNQHNNNMQITVQPQSQKPVVEEFDDQNLVAQMHQFGGIRGLKHAEVTYSKTTKFTFNDNKDDELQHGGGVNNLYSSGSFPPPPELPPQESDYGPSAPPSVYGYPYTFEENPNRCTLNALLLSLNLDRWGVVICYSPYKGSVSRSLRFVVYAVSRCLGSASEYCHRAAIASELFRGVDCCFGVIDCCSSMGCSGQHQRSLQRCPSSDVVLVSSCCCLV</sequence>
<comment type="similarity">
    <text evidence="5">Belongs to the HIPP family.</text>
</comment>
<dbReference type="AlphaFoldDB" id="A0A4V3WP94"/>
<keyword evidence="9" id="KW-1185">Reference proteome</keyword>
<gene>
    <name evidence="8" type="ORF">TEA_012048</name>
</gene>
<dbReference type="GO" id="GO:0016020">
    <property type="term" value="C:membrane"/>
    <property type="evidence" value="ECO:0007669"/>
    <property type="project" value="UniProtKB-SubCell"/>
</dbReference>
<reference evidence="8 9" key="1">
    <citation type="journal article" date="2018" name="Proc. Natl. Acad. Sci. U.S.A.">
        <title>Draft genome sequence of Camellia sinensis var. sinensis provides insights into the evolution of the tea genome and tea quality.</title>
        <authorList>
            <person name="Wei C."/>
            <person name="Yang H."/>
            <person name="Wang S."/>
            <person name="Zhao J."/>
            <person name="Liu C."/>
            <person name="Gao L."/>
            <person name="Xia E."/>
            <person name="Lu Y."/>
            <person name="Tai Y."/>
            <person name="She G."/>
            <person name="Sun J."/>
            <person name="Cao H."/>
            <person name="Tong W."/>
            <person name="Gao Q."/>
            <person name="Li Y."/>
            <person name="Deng W."/>
            <person name="Jiang X."/>
            <person name="Wang W."/>
            <person name="Chen Q."/>
            <person name="Zhang S."/>
            <person name="Li H."/>
            <person name="Wu J."/>
            <person name="Wang P."/>
            <person name="Li P."/>
            <person name="Shi C."/>
            <person name="Zheng F."/>
            <person name="Jian J."/>
            <person name="Huang B."/>
            <person name="Shan D."/>
            <person name="Shi M."/>
            <person name="Fang C."/>
            <person name="Yue Y."/>
            <person name="Li F."/>
            <person name="Li D."/>
            <person name="Wei S."/>
            <person name="Han B."/>
            <person name="Jiang C."/>
            <person name="Yin Y."/>
            <person name="Xia T."/>
            <person name="Zhang Z."/>
            <person name="Bennetzen J.L."/>
            <person name="Zhao S."/>
            <person name="Wan X."/>
        </authorList>
    </citation>
    <scope>NUCLEOTIDE SEQUENCE [LARGE SCALE GENOMIC DNA]</scope>
    <source>
        <strain evidence="9">cv. Shuchazao</strain>
        <tissue evidence="8">Leaf</tissue>
    </source>
</reference>
<evidence type="ECO:0000256" key="3">
    <source>
        <dbReference type="ARBA" id="ARBA00022723"/>
    </source>
</evidence>
<keyword evidence="4" id="KW-0636">Prenylation</keyword>
<protein>
    <recommendedName>
        <fullName evidence="7">HMA domain-containing protein</fullName>
    </recommendedName>
</protein>
<organism evidence="8 9">
    <name type="scientific">Camellia sinensis var. sinensis</name>
    <name type="common">China tea</name>
    <dbReference type="NCBI Taxonomy" id="542762"/>
    <lineage>
        <taxon>Eukaryota</taxon>
        <taxon>Viridiplantae</taxon>
        <taxon>Streptophyta</taxon>
        <taxon>Embryophyta</taxon>
        <taxon>Tracheophyta</taxon>
        <taxon>Spermatophyta</taxon>
        <taxon>Magnoliopsida</taxon>
        <taxon>eudicotyledons</taxon>
        <taxon>Gunneridae</taxon>
        <taxon>Pentapetalae</taxon>
        <taxon>asterids</taxon>
        <taxon>Ericales</taxon>
        <taxon>Theaceae</taxon>
        <taxon>Camellia</taxon>
    </lineage>
</organism>
<comment type="caution">
    <text evidence="8">The sequence shown here is derived from an EMBL/GenBank/DDBJ whole genome shotgun (WGS) entry which is preliminary data.</text>
</comment>
<name>A0A4V3WP94_CAMSN</name>